<evidence type="ECO:0000256" key="2">
    <source>
        <dbReference type="HAMAP-Rule" id="MF_00055"/>
    </source>
</evidence>
<comment type="similarity">
    <text evidence="1 2">Belongs to the MEMO1 family.</text>
</comment>
<dbReference type="NCBIfam" id="TIGR04336">
    <property type="entry name" value="AmmeMemoSam_B"/>
    <property type="match status" value="1"/>
</dbReference>
<reference evidence="3" key="2">
    <citation type="submission" date="2023-01" db="EMBL/GenBank/DDBJ databases">
        <title>Draft genome sequence of Litoribrevibacter albus strain NBRC 110071.</title>
        <authorList>
            <person name="Sun Q."/>
            <person name="Mori K."/>
        </authorList>
    </citation>
    <scope>NUCLEOTIDE SEQUENCE</scope>
    <source>
        <strain evidence="3">NBRC 110071</strain>
    </source>
</reference>
<dbReference type="InterPro" id="IPR002737">
    <property type="entry name" value="MEMO1_fam"/>
</dbReference>
<dbReference type="PANTHER" id="PTHR11060">
    <property type="entry name" value="PROTEIN MEMO1"/>
    <property type="match status" value="1"/>
</dbReference>
<keyword evidence="4" id="KW-1185">Reference proteome</keyword>
<dbReference type="Gene3D" id="3.40.830.10">
    <property type="entry name" value="LigB-like"/>
    <property type="match status" value="1"/>
</dbReference>
<accession>A0AA37W663</accession>
<dbReference type="Proteomes" id="UP001161389">
    <property type="component" value="Unassembled WGS sequence"/>
</dbReference>
<organism evidence="3 4">
    <name type="scientific">Litoribrevibacter albus</name>
    <dbReference type="NCBI Taxonomy" id="1473156"/>
    <lineage>
        <taxon>Bacteria</taxon>
        <taxon>Pseudomonadati</taxon>
        <taxon>Pseudomonadota</taxon>
        <taxon>Gammaproteobacteria</taxon>
        <taxon>Oceanospirillales</taxon>
        <taxon>Oceanospirillaceae</taxon>
        <taxon>Litoribrevibacter</taxon>
    </lineage>
</organism>
<evidence type="ECO:0000313" key="3">
    <source>
        <dbReference type="EMBL" id="GLQ29564.1"/>
    </source>
</evidence>
<protein>
    <recommendedName>
        <fullName evidence="2">MEMO1 family protein GCM10007876_00420</fullName>
    </recommendedName>
</protein>
<dbReference type="PANTHER" id="PTHR11060:SF0">
    <property type="entry name" value="PROTEIN MEMO1"/>
    <property type="match status" value="1"/>
</dbReference>
<dbReference type="AlphaFoldDB" id="A0AA37W663"/>
<dbReference type="EMBL" id="BSNM01000002">
    <property type="protein sequence ID" value="GLQ29564.1"/>
    <property type="molecule type" value="Genomic_DNA"/>
</dbReference>
<gene>
    <name evidence="3" type="ORF">GCM10007876_00420</name>
</gene>
<name>A0AA37W663_9GAMM</name>
<evidence type="ECO:0000256" key="1">
    <source>
        <dbReference type="ARBA" id="ARBA00006315"/>
    </source>
</evidence>
<dbReference type="RefSeq" id="WP_284377364.1">
    <property type="nucleotide sequence ID" value="NZ_BSNM01000002.1"/>
</dbReference>
<evidence type="ECO:0000313" key="4">
    <source>
        <dbReference type="Proteomes" id="UP001161389"/>
    </source>
</evidence>
<dbReference type="HAMAP" id="MF_00055">
    <property type="entry name" value="MEMO1"/>
    <property type="match status" value="1"/>
</dbReference>
<dbReference type="CDD" id="cd07361">
    <property type="entry name" value="MEMO_like"/>
    <property type="match status" value="1"/>
</dbReference>
<dbReference type="Pfam" id="PF01875">
    <property type="entry name" value="Memo"/>
    <property type="match status" value="1"/>
</dbReference>
<proteinExistence type="inferred from homology"/>
<sequence length="262" mass="28696">MYIRQPAVAGSFYPDDSQQLSAMIAQFMDSAIESEPISRCPKMLISPHAGYIYSGAVAASAYHQLEDYTDTIKRVVILGPSHRVPLQGVAIPDASYFKTPFGNIEIDQSALLTIKHLDGVKVSPHAHAYEHSLEVQLPFLQRILVDFKIVPLVVGQTEPHIVSGVINALWGGQETLFVISTDLSHYHAYEHARELDQQTSSAIEHLHTDINCDQACGCYALNGALMAAKHHHLTLSTLDLRNSGDTAGTKNQVVGYGAYALF</sequence>
<reference evidence="3" key="1">
    <citation type="journal article" date="2014" name="Int. J. Syst. Evol. Microbiol.">
        <title>Complete genome sequence of Corynebacterium casei LMG S-19264T (=DSM 44701T), isolated from a smear-ripened cheese.</title>
        <authorList>
            <consortium name="US DOE Joint Genome Institute (JGI-PGF)"/>
            <person name="Walter F."/>
            <person name="Albersmeier A."/>
            <person name="Kalinowski J."/>
            <person name="Ruckert C."/>
        </authorList>
    </citation>
    <scope>NUCLEOTIDE SEQUENCE</scope>
    <source>
        <strain evidence="3">NBRC 110071</strain>
    </source>
</reference>
<comment type="caution">
    <text evidence="3">The sequence shown here is derived from an EMBL/GenBank/DDBJ whole genome shotgun (WGS) entry which is preliminary data.</text>
</comment>